<evidence type="ECO:0000313" key="3">
    <source>
        <dbReference type="EMBL" id="CAL1282627.1"/>
    </source>
</evidence>
<evidence type="ECO:0000259" key="2">
    <source>
        <dbReference type="Pfam" id="PF02969"/>
    </source>
</evidence>
<keyword evidence="4" id="KW-1185">Reference proteome</keyword>
<feature type="region of interest" description="Disordered" evidence="1">
    <location>
        <begin position="1"/>
        <end position="62"/>
    </location>
</feature>
<dbReference type="Gene3D" id="1.10.20.10">
    <property type="entry name" value="Histone, subunit A"/>
    <property type="match status" value="1"/>
</dbReference>
<accession>A0AAV2AFB9</accession>
<name>A0AAV2AFB9_9ARAC</name>
<evidence type="ECO:0000256" key="1">
    <source>
        <dbReference type="SAM" id="MobiDB-lite"/>
    </source>
</evidence>
<organism evidence="3 4">
    <name type="scientific">Larinioides sclopetarius</name>
    <dbReference type="NCBI Taxonomy" id="280406"/>
    <lineage>
        <taxon>Eukaryota</taxon>
        <taxon>Metazoa</taxon>
        <taxon>Ecdysozoa</taxon>
        <taxon>Arthropoda</taxon>
        <taxon>Chelicerata</taxon>
        <taxon>Arachnida</taxon>
        <taxon>Araneae</taxon>
        <taxon>Araneomorphae</taxon>
        <taxon>Entelegynae</taxon>
        <taxon>Araneoidea</taxon>
        <taxon>Araneidae</taxon>
        <taxon>Larinioides</taxon>
    </lineage>
</organism>
<dbReference type="AlphaFoldDB" id="A0AAV2AFB9"/>
<dbReference type="GO" id="GO:0046982">
    <property type="term" value="F:protein heterodimerization activity"/>
    <property type="evidence" value="ECO:0007669"/>
    <property type="project" value="InterPro"/>
</dbReference>
<protein>
    <recommendedName>
        <fullName evidence="2">TATA box binding protein associated factor (TAF) histone-like fold domain-containing protein</fullName>
    </recommendedName>
</protein>
<proteinExistence type="predicted"/>
<dbReference type="SUPFAM" id="SSF47113">
    <property type="entry name" value="Histone-fold"/>
    <property type="match status" value="1"/>
</dbReference>
<dbReference type="EMBL" id="CAXIEN010000157">
    <property type="protein sequence ID" value="CAL1282627.1"/>
    <property type="molecule type" value="Genomic_DNA"/>
</dbReference>
<dbReference type="Pfam" id="PF02969">
    <property type="entry name" value="TAF"/>
    <property type="match status" value="1"/>
</dbReference>
<comment type="caution">
    <text evidence="3">The sequence shown here is derived from an EMBL/GenBank/DDBJ whole genome shotgun (WGS) entry which is preliminary data.</text>
</comment>
<gene>
    <name evidence="3" type="ORF">LARSCL_LOCUS12170</name>
</gene>
<evidence type="ECO:0000313" key="4">
    <source>
        <dbReference type="Proteomes" id="UP001497382"/>
    </source>
</evidence>
<dbReference type="Proteomes" id="UP001497382">
    <property type="component" value="Unassembled WGS sequence"/>
</dbReference>
<sequence length="183" mass="20962">MSDHTASDDALDSLKSESDYLSDERSSNSSESDWSPPQRKVPSHKSNLIYTHSPRSDCSSAPRKRQLNYILSSGNVASYPFERLKTDAKVTVSKLHAENDSLQKSANNCDQMLRQIIRTAYQFTRHSYRQKLTLKDLEKAFKIHRIDMKPDDYSFIDMNDIGSVESKNESQSFSCSGMWLRKP</sequence>
<feature type="domain" description="TATA box binding protein associated factor (TAF) histone-like fold" evidence="2">
    <location>
        <begin position="102"/>
        <end position="142"/>
    </location>
</feature>
<feature type="compositionally biased region" description="Basic and acidic residues" evidence="1">
    <location>
        <begin position="1"/>
        <end position="26"/>
    </location>
</feature>
<reference evidence="3 4" key="1">
    <citation type="submission" date="2024-04" db="EMBL/GenBank/DDBJ databases">
        <authorList>
            <person name="Rising A."/>
            <person name="Reimegard J."/>
            <person name="Sonavane S."/>
            <person name="Akerstrom W."/>
            <person name="Nylinder S."/>
            <person name="Hedman E."/>
            <person name="Kallberg Y."/>
        </authorList>
    </citation>
    <scope>NUCLEOTIDE SEQUENCE [LARGE SCALE GENOMIC DNA]</scope>
</reference>
<dbReference type="InterPro" id="IPR004823">
    <property type="entry name" value="TAF_TATA-bd_Histone-like_dom"/>
</dbReference>
<dbReference type="InterPro" id="IPR009072">
    <property type="entry name" value="Histone-fold"/>
</dbReference>